<dbReference type="EMBL" id="UYYB01113788">
    <property type="protein sequence ID" value="VDM81618.1"/>
    <property type="molecule type" value="Genomic_DNA"/>
</dbReference>
<evidence type="ECO:0000313" key="1">
    <source>
        <dbReference type="EMBL" id="VDM81618.1"/>
    </source>
</evidence>
<proteinExistence type="predicted"/>
<dbReference type="AlphaFoldDB" id="A0A3P7LQW3"/>
<accession>A0A3P7LQW3</accession>
<organism evidence="1 2">
    <name type="scientific">Strongylus vulgaris</name>
    <name type="common">Blood worm</name>
    <dbReference type="NCBI Taxonomy" id="40348"/>
    <lineage>
        <taxon>Eukaryota</taxon>
        <taxon>Metazoa</taxon>
        <taxon>Ecdysozoa</taxon>
        <taxon>Nematoda</taxon>
        <taxon>Chromadorea</taxon>
        <taxon>Rhabditida</taxon>
        <taxon>Rhabditina</taxon>
        <taxon>Rhabditomorpha</taxon>
        <taxon>Strongyloidea</taxon>
        <taxon>Strongylidae</taxon>
        <taxon>Strongylus</taxon>
    </lineage>
</organism>
<name>A0A3P7LQW3_STRVU</name>
<evidence type="ECO:0000313" key="2">
    <source>
        <dbReference type="Proteomes" id="UP000270094"/>
    </source>
</evidence>
<dbReference type="Proteomes" id="UP000270094">
    <property type="component" value="Unassembled WGS sequence"/>
</dbReference>
<reference evidence="1 2" key="1">
    <citation type="submission" date="2018-11" db="EMBL/GenBank/DDBJ databases">
        <authorList>
            <consortium name="Pathogen Informatics"/>
        </authorList>
    </citation>
    <scope>NUCLEOTIDE SEQUENCE [LARGE SCALE GENOMIC DNA]</scope>
</reference>
<keyword evidence="2" id="KW-1185">Reference proteome</keyword>
<sequence>MLHEPDARRMKEYVQELYIYIAFIPEDEIHLLGADLIDHVGYKRNRAGKGHRNQGYGTAMKAISELATLH</sequence>
<gene>
    <name evidence="1" type="ORF">SVUK_LOCUS16616</name>
</gene>
<protein>
    <submittedName>
        <fullName evidence="1">Uncharacterized protein</fullName>
    </submittedName>
</protein>